<dbReference type="OrthoDB" id="9792035at2"/>
<dbReference type="Gene3D" id="1.10.10.60">
    <property type="entry name" value="Homeodomain-like"/>
    <property type="match status" value="1"/>
</dbReference>
<sequence>MNDIQKAQIRELRLQGVGYRKIAKETGMSENTVKSYCRRHPLSLKEPETEQAHHCLQCGQPIEQNDKRKEKKFCSDACRMAWWNSHRDKVNHRIVRKMECPCCHETFIVYGNGQRKYCSHTCYVKDRFGGGQDGR</sequence>
<dbReference type="RefSeq" id="WP_154488062.1">
    <property type="nucleotide sequence ID" value="NZ_JAYLVM010000118.1"/>
</dbReference>
<proteinExistence type="predicted"/>
<gene>
    <name evidence="1" type="ORF">FX155_06020</name>
</gene>
<dbReference type="Proteomes" id="UP000441455">
    <property type="component" value="Unassembled WGS sequence"/>
</dbReference>
<accession>A0A6N7VKC1</accession>
<name>A0A6N7VKC1_ACIFE</name>
<comment type="caution">
    <text evidence="1">The sequence shown here is derived from an EMBL/GenBank/DDBJ whole genome shotgun (WGS) entry which is preliminary data.</text>
</comment>
<reference evidence="1 2" key="1">
    <citation type="submission" date="2019-08" db="EMBL/GenBank/DDBJ databases">
        <title>In-depth cultivation of the pig gut microbiome towards novel bacterial diversity and tailored functional studies.</title>
        <authorList>
            <person name="Wylensek D."/>
            <person name="Hitch T.C.A."/>
            <person name="Clavel T."/>
        </authorList>
    </citation>
    <scope>NUCLEOTIDE SEQUENCE [LARGE SCALE GENOMIC DNA]</scope>
    <source>
        <strain evidence="1 2">WCA-389-WT-5B</strain>
    </source>
</reference>
<protein>
    <submittedName>
        <fullName evidence="1">DUF2116 family Zn-ribbon domain-containing protein</fullName>
    </submittedName>
</protein>
<dbReference type="EMBL" id="VULN01000007">
    <property type="protein sequence ID" value="MSS82149.1"/>
    <property type="molecule type" value="Genomic_DNA"/>
</dbReference>
<evidence type="ECO:0000313" key="2">
    <source>
        <dbReference type="Proteomes" id="UP000441455"/>
    </source>
</evidence>
<evidence type="ECO:0000313" key="1">
    <source>
        <dbReference type="EMBL" id="MSS82149.1"/>
    </source>
</evidence>
<organism evidence="1 2">
    <name type="scientific">Acidaminococcus fermentans</name>
    <dbReference type="NCBI Taxonomy" id="905"/>
    <lineage>
        <taxon>Bacteria</taxon>
        <taxon>Bacillati</taxon>
        <taxon>Bacillota</taxon>
        <taxon>Negativicutes</taxon>
        <taxon>Acidaminococcales</taxon>
        <taxon>Acidaminococcaceae</taxon>
        <taxon>Acidaminococcus</taxon>
    </lineage>
</organism>
<dbReference type="AlphaFoldDB" id="A0A6N7VKC1"/>